<evidence type="ECO:0008006" key="3">
    <source>
        <dbReference type="Google" id="ProtNLM"/>
    </source>
</evidence>
<reference evidence="1 2" key="1">
    <citation type="submission" date="2023-07" db="EMBL/GenBank/DDBJ databases">
        <title>Sequencing the genomes of 1000 actinobacteria strains.</title>
        <authorList>
            <person name="Klenk H.-P."/>
        </authorList>
    </citation>
    <scope>NUCLEOTIDE SEQUENCE [LARGE SCALE GENOMIC DNA]</scope>
    <source>
        <strain evidence="1 2">DSM 20167</strain>
    </source>
</reference>
<gene>
    <name evidence="1" type="ORF">J2S64_000952</name>
</gene>
<dbReference type="RefSeq" id="WP_310288590.1">
    <property type="nucleotide sequence ID" value="NZ_BAAAWO010000001.1"/>
</dbReference>
<accession>A0ABU2BG13</accession>
<sequence>MAEIVLVHGMAQEQETADSLEQTWLPALAGGIRTAGYGDLADRIWRNHHSEGSIDVRMAAYGDLFTTPDAQGSDDGLDALDPEELTLAESLAAEWLNRAAGRADHPDHEIAVRELGFLDPAHEAMGIKEEAVRSMINAATQLPWFGLRAMAVAELLKRPLRQVTAYMTDRALHDEIQSRVLAHVGPETKVIVGHSLGSVVAYEVAAQQLTNRLPLLLTIGSPLGLRSIIYDRLQPRPPEYPSGTRRWVNIADRNDLVAAEPNLTGLFERNRPADAILESGWTVKNGAKPHQGEYYLGKREVGKPIAETLNS</sequence>
<dbReference type="Gene3D" id="3.40.50.1820">
    <property type="entry name" value="alpha/beta hydrolase"/>
    <property type="match status" value="1"/>
</dbReference>
<organism evidence="1 2">
    <name type="scientific">Paeniglutamicibacter sulfureus</name>
    <dbReference type="NCBI Taxonomy" id="43666"/>
    <lineage>
        <taxon>Bacteria</taxon>
        <taxon>Bacillati</taxon>
        <taxon>Actinomycetota</taxon>
        <taxon>Actinomycetes</taxon>
        <taxon>Micrococcales</taxon>
        <taxon>Micrococcaceae</taxon>
        <taxon>Paeniglutamicibacter</taxon>
    </lineage>
</organism>
<evidence type="ECO:0000313" key="1">
    <source>
        <dbReference type="EMBL" id="MDR7357261.1"/>
    </source>
</evidence>
<dbReference type="EMBL" id="JAVDYI010000001">
    <property type="protein sequence ID" value="MDR7357261.1"/>
    <property type="molecule type" value="Genomic_DNA"/>
</dbReference>
<dbReference type="Proteomes" id="UP001183817">
    <property type="component" value="Unassembled WGS sequence"/>
</dbReference>
<name>A0ABU2BG13_9MICC</name>
<keyword evidence="2" id="KW-1185">Reference proteome</keyword>
<protein>
    <recommendedName>
        <fullName evidence="3">Alpha/beta hydrolase</fullName>
    </recommendedName>
</protein>
<comment type="caution">
    <text evidence="1">The sequence shown here is derived from an EMBL/GenBank/DDBJ whole genome shotgun (WGS) entry which is preliminary data.</text>
</comment>
<proteinExistence type="predicted"/>
<dbReference type="InterPro" id="IPR029058">
    <property type="entry name" value="AB_hydrolase_fold"/>
</dbReference>
<evidence type="ECO:0000313" key="2">
    <source>
        <dbReference type="Proteomes" id="UP001183817"/>
    </source>
</evidence>
<dbReference type="SUPFAM" id="SSF53474">
    <property type="entry name" value="alpha/beta-Hydrolases"/>
    <property type="match status" value="1"/>
</dbReference>